<evidence type="ECO:0000313" key="4">
    <source>
        <dbReference type="Proteomes" id="UP000245959"/>
    </source>
</evidence>
<dbReference type="Proteomes" id="UP000245959">
    <property type="component" value="Unassembled WGS sequence"/>
</dbReference>
<name>A0A2U1ALC0_9BACT</name>
<keyword evidence="1" id="KW-0812">Transmembrane</keyword>
<dbReference type="AlphaFoldDB" id="A0A2U1ALC0"/>
<feature type="transmembrane region" description="Helical" evidence="1">
    <location>
        <begin position="138"/>
        <end position="160"/>
    </location>
</feature>
<dbReference type="RefSeq" id="WP_116885379.1">
    <property type="nucleotide sequence ID" value="NZ_CABMMC010000306.1"/>
</dbReference>
<dbReference type="GeneID" id="78296659"/>
<reference evidence="3 4" key="1">
    <citation type="submission" date="2018-04" db="EMBL/GenBank/DDBJ databases">
        <title>Genomic Encyclopedia of Type Strains, Phase IV (KMG-IV): sequencing the most valuable type-strain genomes for metagenomic binning, comparative biology and taxonomic classification.</title>
        <authorList>
            <person name="Goeker M."/>
        </authorList>
    </citation>
    <scope>NUCLEOTIDE SEQUENCE [LARGE SCALE GENOMIC DNA]</scope>
    <source>
        <strain evidence="3 4">DSM 14823</strain>
    </source>
</reference>
<dbReference type="Proteomes" id="UP000576225">
    <property type="component" value="Unassembled WGS sequence"/>
</dbReference>
<dbReference type="EMBL" id="QEKH01000032">
    <property type="protein sequence ID" value="PVY37185.1"/>
    <property type="molecule type" value="Genomic_DNA"/>
</dbReference>
<accession>A0A2U1ALC0</accession>
<sequence length="174" mass="18500">MIWIRLILAAFLGAACSLVGGGAGMIRGAVLFVLLTSGIRLVHRCRLVWAALLCGSVAGGVAAAVFCRMPAGAVEIGNVQVIAVCLLYGIGFYWAEYLSQTSHFPGAILATLVVAVAAQLVRYGLWQYGADQMEAGVLTLYFAVMNAVGVAAAWCVTMLCRNRDGMLLEKKKRE</sequence>
<keyword evidence="4" id="KW-1185">Reference proteome</keyword>
<dbReference type="PROSITE" id="PS51257">
    <property type="entry name" value="PROKAR_LIPOPROTEIN"/>
    <property type="match status" value="1"/>
</dbReference>
<evidence type="ECO:0000313" key="3">
    <source>
        <dbReference type="EMBL" id="PVY37185.1"/>
    </source>
</evidence>
<feature type="transmembrane region" description="Helical" evidence="1">
    <location>
        <begin position="47"/>
        <end position="71"/>
    </location>
</feature>
<protein>
    <submittedName>
        <fullName evidence="3">Uncharacterized protein</fullName>
    </submittedName>
</protein>
<gene>
    <name evidence="3" type="ORF">C8D82_13223</name>
    <name evidence="2" type="ORF">HF882_19870</name>
</gene>
<organism evidence="3 4">
    <name type="scientific">Victivallis vadensis</name>
    <dbReference type="NCBI Taxonomy" id="172901"/>
    <lineage>
        <taxon>Bacteria</taxon>
        <taxon>Pseudomonadati</taxon>
        <taxon>Lentisphaerota</taxon>
        <taxon>Lentisphaeria</taxon>
        <taxon>Victivallales</taxon>
        <taxon>Victivallaceae</taxon>
        <taxon>Victivallis</taxon>
    </lineage>
</organism>
<reference evidence="2 5" key="2">
    <citation type="submission" date="2020-04" db="EMBL/GenBank/DDBJ databases">
        <authorList>
            <person name="Hitch T.C.A."/>
            <person name="Wylensek D."/>
            <person name="Clavel T."/>
        </authorList>
    </citation>
    <scope>NUCLEOTIDE SEQUENCE [LARGE SCALE GENOMIC DNA]</scope>
    <source>
        <strain evidence="2 5">COR2-253-APC-1A</strain>
    </source>
</reference>
<comment type="caution">
    <text evidence="3">The sequence shown here is derived from an EMBL/GenBank/DDBJ whole genome shotgun (WGS) entry which is preliminary data.</text>
</comment>
<evidence type="ECO:0000313" key="5">
    <source>
        <dbReference type="Proteomes" id="UP000576225"/>
    </source>
</evidence>
<feature type="transmembrane region" description="Helical" evidence="1">
    <location>
        <begin position="6"/>
        <end position="35"/>
    </location>
</feature>
<keyword evidence="1" id="KW-0472">Membrane</keyword>
<evidence type="ECO:0000313" key="2">
    <source>
        <dbReference type="EMBL" id="NMD88848.1"/>
    </source>
</evidence>
<keyword evidence="1" id="KW-1133">Transmembrane helix</keyword>
<feature type="transmembrane region" description="Helical" evidence="1">
    <location>
        <begin position="107"/>
        <end position="126"/>
    </location>
</feature>
<dbReference type="EMBL" id="JABAEW010000061">
    <property type="protein sequence ID" value="NMD88848.1"/>
    <property type="molecule type" value="Genomic_DNA"/>
</dbReference>
<feature type="transmembrane region" description="Helical" evidence="1">
    <location>
        <begin position="77"/>
        <end position="95"/>
    </location>
</feature>
<proteinExistence type="predicted"/>
<evidence type="ECO:0000256" key="1">
    <source>
        <dbReference type="SAM" id="Phobius"/>
    </source>
</evidence>